<organism evidence="1 2">
    <name type="scientific">Variovorax dokdonensis</name>
    <dbReference type="NCBI Taxonomy" id="344883"/>
    <lineage>
        <taxon>Bacteria</taxon>
        <taxon>Pseudomonadati</taxon>
        <taxon>Pseudomonadota</taxon>
        <taxon>Betaproteobacteria</taxon>
        <taxon>Burkholderiales</taxon>
        <taxon>Comamonadaceae</taxon>
        <taxon>Variovorax</taxon>
    </lineage>
</organism>
<sequence length="79" mass="9452">MPEQPRLLELMMARFDRMEQLIARLQGERLTRDEMLERLRISSKTLTDRVRKGQVPTPTSDGKWLLSEVLKWEVELRRS</sequence>
<dbReference type="RefSeq" id="WP_286660839.1">
    <property type="nucleotide sequence ID" value="NZ_JASZYV010000003.1"/>
</dbReference>
<dbReference type="Proteomes" id="UP001174908">
    <property type="component" value="Unassembled WGS sequence"/>
</dbReference>
<comment type="caution">
    <text evidence="1">The sequence shown here is derived from an EMBL/GenBank/DDBJ whole genome shotgun (WGS) entry which is preliminary data.</text>
</comment>
<dbReference type="EMBL" id="JASZYV010000003">
    <property type="protein sequence ID" value="MDM0045724.1"/>
    <property type="molecule type" value="Genomic_DNA"/>
</dbReference>
<proteinExistence type="predicted"/>
<reference evidence="1" key="1">
    <citation type="submission" date="2023-06" db="EMBL/GenBank/DDBJ databases">
        <authorList>
            <person name="Jiang Y."/>
            <person name="Liu Q."/>
        </authorList>
    </citation>
    <scope>NUCLEOTIDE SEQUENCE</scope>
    <source>
        <strain evidence="1">CGMCC 1.12089</strain>
    </source>
</reference>
<gene>
    <name evidence="1" type="ORF">QTH91_14635</name>
</gene>
<evidence type="ECO:0000313" key="2">
    <source>
        <dbReference type="Proteomes" id="UP001174908"/>
    </source>
</evidence>
<protein>
    <recommendedName>
        <fullName evidence="3">DNA-binding protein</fullName>
    </recommendedName>
</protein>
<evidence type="ECO:0008006" key="3">
    <source>
        <dbReference type="Google" id="ProtNLM"/>
    </source>
</evidence>
<keyword evidence="2" id="KW-1185">Reference proteome</keyword>
<accession>A0ABT7NCP7</accession>
<name>A0ABT7NCP7_9BURK</name>
<evidence type="ECO:0000313" key="1">
    <source>
        <dbReference type="EMBL" id="MDM0045724.1"/>
    </source>
</evidence>